<dbReference type="HOGENOM" id="CLU_031285_10_5_11"/>
<evidence type="ECO:0000256" key="3">
    <source>
        <dbReference type="ARBA" id="ARBA00022729"/>
    </source>
</evidence>
<evidence type="ECO:0000313" key="5">
    <source>
        <dbReference type="Proteomes" id="UP000003963"/>
    </source>
</evidence>
<sequence>MLPEYVHVSTEIEVDTAMKRRLLVSATAAAAALGLTLSGCSSSGGTSGQSKDKLTWSMWISGSADKAAWQKVADSVKTAGGAKVTIQGAPFEDYFTKLRTQLSTGSAPCIVSMQSLRAANYTDVLLPLDSLAKKQGVDLSQFDSTALDALKVDGKIYALPYDTGPMLLFYNKDLFKQVGAKAPEPGWTVKEFETAAAKFKAAGKKMLGSAIGDMNLESMILGYNGGRVIKEDGTLDPSDPKFAKGFDWLGSLVKKGYATQASSDTSVAGNDFVAKKVAMYPDGPWSLLDRKGKANFDIGITTIPVGTAGATPSTYSAGSGFGISKQCKYPDQAFQAVKTMTSQKVLKGLAEQGRAFPGRTAAQQPWYDNANIAGVEPVLKAAQKASTPLPGNKQSDQLQQLFFQYGIQAVNGQQSGAQTMKSIAGQLQK</sequence>
<dbReference type="GO" id="GO:1901982">
    <property type="term" value="F:maltose binding"/>
    <property type="evidence" value="ECO:0007669"/>
    <property type="project" value="TreeGrafter"/>
</dbReference>
<dbReference type="CDD" id="cd13585">
    <property type="entry name" value="PBP2_TMBP_like"/>
    <property type="match status" value="1"/>
</dbReference>
<dbReference type="Pfam" id="PF01547">
    <property type="entry name" value="SBP_bac_1"/>
    <property type="match status" value="1"/>
</dbReference>
<dbReference type="PANTHER" id="PTHR30061">
    <property type="entry name" value="MALTOSE-BINDING PERIPLASMIC PROTEIN"/>
    <property type="match status" value="1"/>
</dbReference>
<dbReference type="Proteomes" id="UP000003963">
    <property type="component" value="Unassembled WGS sequence"/>
</dbReference>
<gene>
    <name evidence="4" type="ORF">SSOG_08170</name>
</gene>
<dbReference type="GO" id="GO:0042956">
    <property type="term" value="P:maltodextrin transmembrane transport"/>
    <property type="evidence" value="ECO:0007669"/>
    <property type="project" value="TreeGrafter"/>
</dbReference>
<protein>
    <submittedName>
        <fullName evidence="4">Putative sugar ABC transporter, substrate-binding protein</fullName>
    </submittedName>
</protein>
<dbReference type="Gene3D" id="3.40.190.10">
    <property type="entry name" value="Periplasmic binding protein-like II"/>
    <property type="match status" value="1"/>
</dbReference>
<evidence type="ECO:0000256" key="1">
    <source>
        <dbReference type="ARBA" id="ARBA00008520"/>
    </source>
</evidence>
<dbReference type="InterPro" id="IPR006059">
    <property type="entry name" value="SBP"/>
</dbReference>
<reference evidence="4 5" key="1">
    <citation type="submission" date="2009-02" db="EMBL/GenBank/DDBJ databases">
        <title>Annotation of Streptomyces hygroscopicus strain ATCC 53653.</title>
        <authorList>
            <consortium name="The Broad Institute Genome Sequencing Platform"/>
            <consortium name="Broad Institute Microbial Sequencing Center"/>
            <person name="Fischbach M."/>
            <person name="Godfrey P."/>
            <person name="Ward D."/>
            <person name="Young S."/>
            <person name="Zeng Q."/>
            <person name="Koehrsen M."/>
            <person name="Alvarado L."/>
            <person name="Berlin A.M."/>
            <person name="Bochicchio J."/>
            <person name="Borenstein D."/>
            <person name="Chapman S.B."/>
            <person name="Chen Z."/>
            <person name="Engels R."/>
            <person name="Freedman E."/>
            <person name="Gellesch M."/>
            <person name="Goldberg J."/>
            <person name="Griggs A."/>
            <person name="Gujja S."/>
            <person name="Heilman E.R."/>
            <person name="Heiman D.I."/>
            <person name="Hepburn T.A."/>
            <person name="Howarth C."/>
            <person name="Jen D."/>
            <person name="Larson L."/>
            <person name="Lewis B."/>
            <person name="Mehta T."/>
            <person name="Park D."/>
            <person name="Pearson M."/>
            <person name="Richards J."/>
            <person name="Roberts A."/>
            <person name="Saif S."/>
            <person name="Shea T.D."/>
            <person name="Shenoy N."/>
            <person name="Sisk P."/>
            <person name="Stolte C."/>
            <person name="Sykes S.N."/>
            <person name="Thomson T."/>
            <person name="Walk T."/>
            <person name="White J."/>
            <person name="Yandava C."/>
            <person name="Straight P."/>
            <person name="Clardy J."/>
            <person name="Hung D."/>
            <person name="Kolter R."/>
            <person name="Mekalanos J."/>
            <person name="Walker S."/>
            <person name="Walsh C.T."/>
            <person name="Wieland-Brown L.C."/>
            <person name="Haas B."/>
            <person name="Nusbaum C."/>
            <person name="Birren B."/>
        </authorList>
    </citation>
    <scope>NUCLEOTIDE SEQUENCE [LARGE SCALE GENOMIC DNA]</scope>
    <source>
        <strain evidence="4 5">ATCC 53653</strain>
    </source>
</reference>
<accession>D9WTR2</accession>
<dbReference type="GO" id="GO:0055052">
    <property type="term" value="C:ATP-binding cassette (ABC) transporter complex, substrate-binding subunit-containing"/>
    <property type="evidence" value="ECO:0007669"/>
    <property type="project" value="TreeGrafter"/>
</dbReference>
<dbReference type="AlphaFoldDB" id="D9WTR2"/>
<organism evidence="4 5">
    <name type="scientific">Streptomyces himastatinicus ATCC 53653</name>
    <dbReference type="NCBI Taxonomy" id="457427"/>
    <lineage>
        <taxon>Bacteria</taxon>
        <taxon>Bacillati</taxon>
        <taxon>Actinomycetota</taxon>
        <taxon>Actinomycetes</taxon>
        <taxon>Kitasatosporales</taxon>
        <taxon>Streptomycetaceae</taxon>
        <taxon>Streptomyces</taxon>
        <taxon>Streptomyces violaceusniger group</taxon>
    </lineage>
</organism>
<keyword evidence="5" id="KW-1185">Reference proteome</keyword>
<proteinExistence type="inferred from homology"/>
<evidence type="ECO:0000256" key="2">
    <source>
        <dbReference type="ARBA" id="ARBA00022448"/>
    </source>
</evidence>
<dbReference type="GO" id="GO:0015768">
    <property type="term" value="P:maltose transport"/>
    <property type="evidence" value="ECO:0007669"/>
    <property type="project" value="TreeGrafter"/>
</dbReference>
<keyword evidence="3" id="KW-0732">Signal</keyword>
<dbReference type="STRING" id="457427.SSOG_08170"/>
<evidence type="ECO:0000313" key="4">
    <source>
        <dbReference type="EMBL" id="EFL28456.1"/>
    </source>
</evidence>
<dbReference type="SUPFAM" id="SSF53850">
    <property type="entry name" value="Periplasmic binding protein-like II"/>
    <property type="match status" value="1"/>
</dbReference>
<dbReference type="PANTHER" id="PTHR30061:SF50">
    <property type="entry name" value="MALTOSE_MALTODEXTRIN-BINDING PERIPLASMIC PROTEIN"/>
    <property type="match status" value="1"/>
</dbReference>
<comment type="similarity">
    <text evidence="1">Belongs to the bacterial solute-binding protein 1 family.</text>
</comment>
<keyword evidence="2" id="KW-0813">Transport</keyword>
<name>D9WTR2_9ACTN</name>
<dbReference type="EMBL" id="GG657754">
    <property type="protein sequence ID" value="EFL28456.1"/>
    <property type="molecule type" value="Genomic_DNA"/>
</dbReference>